<organism evidence="14 15">
    <name type="scientific">Rhododendron simsii</name>
    <name type="common">Sims's rhododendron</name>
    <dbReference type="NCBI Taxonomy" id="118357"/>
    <lineage>
        <taxon>Eukaryota</taxon>
        <taxon>Viridiplantae</taxon>
        <taxon>Streptophyta</taxon>
        <taxon>Embryophyta</taxon>
        <taxon>Tracheophyta</taxon>
        <taxon>Spermatophyta</taxon>
        <taxon>Magnoliopsida</taxon>
        <taxon>eudicotyledons</taxon>
        <taxon>Gunneridae</taxon>
        <taxon>Pentapetalae</taxon>
        <taxon>asterids</taxon>
        <taxon>Ericales</taxon>
        <taxon>Ericaceae</taxon>
        <taxon>Ericoideae</taxon>
        <taxon>Rhodoreae</taxon>
        <taxon>Rhododendron</taxon>
    </lineage>
</organism>
<keyword evidence="6" id="KW-0964">Secreted</keyword>
<evidence type="ECO:0000256" key="10">
    <source>
        <dbReference type="ARBA" id="ARBA00047928"/>
    </source>
</evidence>
<dbReference type="InterPro" id="IPR012334">
    <property type="entry name" value="Pectin_lyas_fold"/>
</dbReference>
<dbReference type="InterPro" id="IPR011050">
    <property type="entry name" value="Pectin_lyase_fold/virulence"/>
</dbReference>
<evidence type="ECO:0000256" key="9">
    <source>
        <dbReference type="ARBA" id="ARBA00023085"/>
    </source>
</evidence>
<keyword evidence="15" id="KW-1185">Reference proteome</keyword>
<dbReference type="InterPro" id="IPR033131">
    <property type="entry name" value="Pectinesterase_Asp_AS"/>
</dbReference>
<comment type="caution">
    <text evidence="14">The sequence shown here is derived from an EMBL/GenBank/DDBJ whole genome shotgun (WGS) entry which is preliminary data.</text>
</comment>
<dbReference type="UniPathway" id="UPA00545">
    <property type="reaction ID" value="UER00823"/>
</dbReference>
<evidence type="ECO:0000256" key="5">
    <source>
        <dbReference type="ARBA" id="ARBA00022512"/>
    </source>
</evidence>
<evidence type="ECO:0000256" key="4">
    <source>
        <dbReference type="ARBA" id="ARBA00013229"/>
    </source>
</evidence>
<dbReference type="GO" id="GO:0042545">
    <property type="term" value="P:cell wall modification"/>
    <property type="evidence" value="ECO:0007669"/>
    <property type="project" value="UniProtKB-UniRule"/>
</dbReference>
<dbReference type="OrthoDB" id="2019149at2759"/>
<evidence type="ECO:0000256" key="12">
    <source>
        <dbReference type="RuleBase" id="RU000589"/>
    </source>
</evidence>
<dbReference type="Proteomes" id="UP000626092">
    <property type="component" value="Unassembled WGS sequence"/>
</dbReference>
<comment type="pathway">
    <text evidence="2 12">Glycan metabolism; pectin degradation; 2-dehydro-3-deoxy-D-gluconate from pectin: step 1/5.</text>
</comment>
<keyword evidence="9 12" id="KW-0063">Aspartyl esterase</keyword>
<dbReference type="PANTHER" id="PTHR31321:SF31">
    <property type="entry name" value="PECTINESTERASE QRT1"/>
    <property type="match status" value="1"/>
</dbReference>
<evidence type="ECO:0000256" key="8">
    <source>
        <dbReference type="ARBA" id="ARBA00022801"/>
    </source>
</evidence>
<evidence type="ECO:0000256" key="6">
    <source>
        <dbReference type="ARBA" id="ARBA00022525"/>
    </source>
</evidence>
<dbReference type="GO" id="GO:0045490">
    <property type="term" value="P:pectin catabolic process"/>
    <property type="evidence" value="ECO:0007669"/>
    <property type="project" value="UniProtKB-UniRule"/>
</dbReference>
<evidence type="ECO:0000313" key="14">
    <source>
        <dbReference type="EMBL" id="KAF7144955.1"/>
    </source>
</evidence>
<comment type="subcellular location">
    <subcellularLocation>
        <location evidence="1">Secreted</location>
        <location evidence="1">Cell wall</location>
    </subcellularLocation>
</comment>
<dbReference type="Gene3D" id="2.160.20.10">
    <property type="entry name" value="Single-stranded right-handed beta-helix, Pectin lyase-like"/>
    <property type="match status" value="1"/>
</dbReference>
<feature type="active site" evidence="11">
    <location>
        <position position="231"/>
    </location>
</feature>
<name>A0A834HBA0_RHOSS</name>
<protein>
    <recommendedName>
        <fullName evidence="4 12">Pectinesterase</fullName>
        <ecNumber evidence="4 12">3.1.1.11</ecNumber>
    </recommendedName>
</protein>
<keyword evidence="5" id="KW-0134">Cell wall</keyword>
<dbReference type="PANTHER" id="PTHR31321">
    <property type="entry name" value="ACYL-COA THIOESTER HYDROLASE YBHC-RELATED"/>
    <property type="match status" value="1"/>
</dbReference>
<dbReference type="GO" id="GO:0030599">
    <property type="term" value="F:pectinesterase activity"/>
    <property type="evidence" value="ECO:0007669"/>
    <property type="project" value="UniProtKB-UniRule"/>
</dbReference>
<dbReference type="Pfam" id="PF01095">
    <property type="entry name" value="Pectinesterase"/>
    <property type="match status" value="1"/>
</dbReference>
<accession>A0A834HBA0</accession>
<dbReference type="AlphaFoldDB" id="A0A834HBA0"/>
<evidence type="ECO:0000256" key="11">
    <source>
        <dbReference type="PROSITE-ProRule" id="PRU10040"/>
    </source>
</evidence>
<keyword evidence="7" id="KW-0732">Signal</keyword>
<comment type="similarity">
    <text evidence="3">Belongs to the pectinesterase family.</text>
</comment>
<dbReference type="FunFam" id="2.160.20.10:FF:000008">
    <property type="entry name" value="Pectinesterase"/>
    <property type="match status" value="1"/>
</dbReference>
<proteinExistence type="inferred from homology"/>
<evidence type="ECO:0000256" key="2">
    <source>
        <dbReference type="ARBA" id="ARBA00005184"/>
    </source>
</evidence>
<reference evidence="14" key="1">
    <citation type="submission" date="2019-11" db="EMBL/GenBank/DDBJ databases">
        <authorList>
            <person name="Liu Y."/>
            <person name="Hou J."/>
            <person name="Li T.-Q."/>
            <person name="Guan C.-H."/>
            <person name="Wu X."/>
            <person name="Wu H.-Z."/>
            <person name="Ling F."/>
            <person name="Zhang R."/>
            <person name="Shi X.-G."/>
            <person name="Ren J.-P."/>
            <person name="Chen E.-F."/>
            <person name="Sun J.-M."/>
        </authorList>
    </citation>
    <scope>NUCLEOTIDE SEQUENCE</scope>
    <source>
        <strain evidence="14">Adult_tree_wgs_1</strain>
        <tissue evidence="14">Leaves</tissue>
    </source>
</reference>
<dbReference type="InterPro" id="IPR000070">
    <property type="entry name" value="Pectinesterase_cat"/>
</dbReference>
<feature type="domain" description="Pectinesterase catalytic" evidence="13">
    <location>
        <begin position="71"/>
        <end position="364"/>
    </location>
</feature>
<dbReference type="SUPFAM" id="SSF51126">
    <property type="entry name" value="Pectin lyase-like"/>
    <property type="match status" value="1"/>
</dbReference>
<dbReference type="EMBL" id="WJXA01000004">
    <property type="protein sequence ID" value="KAF7144955.1"/>
    <property type="molecule type" value="Genomic_DNA"/>
</dbReference>
<evidence type="ECO:0000259" key="13">
    <source>
        <dbReference type="Pfam" id="PF01095"/>
    </source>
</evidence>
<dbReference type="EC" id="3.1.1.11" evidence="4 12"/>
<sequence length="369" mass="41618">MRYPSSHPFQKTLKVMGSWVFVFRTILLAAGFSASIRACCATDFITWEDMKVDLEKERLELREEGNRSRVIVVDLNGKGDSVTVQGAVDMVPLNNSQRVKIYISPGIYREKVLVPDSKPYISFIGDENRTAETVLTWNNKASDKDKDGCELGTYRSASVTIESDFFCAAGITIENSVVAVPGDYGMQAVALRIASEKAMFYRVRILGAQDTLLDDHGSHYFHQCYIQGSIDFIFGRSRSLYQDCVLHSTARRSGAIAAHHRDKQDDDTGFSFVNCTINGTGRVYLGRAWGTYSRAIYSYCDIDNIITPSGWNDWNQPSRQKTAVLGEYQCRGKGADRRNRVAWSKSFSYEEVRPFLDVNFIGGDEWLRL</sequence>
<evidence type="ECO:0000313" key="15">
    <source>
        <dbReference type="Proteomes" id="UP000626092"/>
    </source>
</evidence>
<dbReference type="PROSITE" id="PS00503">
    <property type="entry name" value="PECTINESTERASE_2"/>
    <property type="match status" value="1"/>
</dbReference>
<evidence type="ECO:0000256" key="7">
    <source>
        <dbReference type="ARBA" id="ARBA00022729"/>
    </source>
</evidence>
<evidence type="ECO:0000256" key="3">
    <source>
        <dbReference type="ARBA" id="ARBA00008891"/>
    </source>
</evidence>
<comment type="catalytic activity">
    <reaction evidence="10 12">
        <text>[(1-&gt;4)-alpha-D-galacturonosyl methyl ester](n) + n H2O = [(1-&gt;4)-alpha-D-galacturonosyl](n) + n methanol + n H(+)</text>
        <dbReference type="Rhea" id="RHEA:22380"/>
        <dbReference type="Rhea" id="RHEA-COMP:14570"/>
        <dbReference type="Rhea" id="RHEA-COMP:14573"/>
        <dbReference type="ChEBI" id="CHEBI:15377"/>
        <dbReference type="ChEBI" id="CHEBI:15378"/>
        <dbReference type="ChEBI" id="CHEBI:17790"/>
        <dbReference type="ChEBI" id="CHEBI:140522"/>
        <dbReference type="ChEBI" id="CHEBI:140523"/>
        <dbReference type="EC" id="3.1.1.11"/>
    </reaction>
</comment>
<keyword evidence="8 12" id="KW-0378">Hydrolase</keyword>
<evidence type="ECO:0000256" key="1">
    <source>
        <dbReference type="ARBA" id="ARBA00004191"/>
    </source>
</evidence>
<gene>
    <name evidence="14" type="ORF">RHSIM_Rhsim04G0014000</name>
</gene>